<dbReference type="eggNOG" id="ENOG502Z8JE">
    <property type="taxonomic scope" value="Bacteria"/>
</dbReference>
<proteinExistence type="predicted"/>
<dbReference type="KEGG" id="rbc:BN938_0303"/>
<dbReference type="AlphaFoldDB" id="A0A060R6P4"/>
<keyword evidence="3" id="KW-1185">Reference proteome</keyword>
<dbReference type="STRING" id="1433126.BN938_0303"/>
<dbReference type="SUPFAM" id="SSF53756">
    <property type="entry name" value="UDP-Glycosyltransferase/glycogen phosphorylase"/>
    <property type="match status" value="1"/>
</dbReference>
<name>A0A060R6P4_9BACT</name>
<evidence type="ECO:0000313" key="2">
    <source>
        <dbReference type="EMBL" id="CDN30682.1"/>
    </source>
</evidence>
<dbReference type="Proteomes" id="UP000027616">
    <property type="component" value="Chromosome I"/>
</dbReference>
<organism evidence="2 3">
    <name type="scientific">Mucinivorans hirudinis</name>
    <dbReference type="NCBI Taxonomy" id="1433126"/>
    <lineage>
        <taxon>Bacteria</taxon>
        <taxon>Pseudomonadati</taxon>
        <taxon>Bacteroidota</taxon>
        <taxon>Bacteroidia</taxon>
        <taxon>Bacteroidales</taxon>
        <taxon>Rikenellaceae</taxon>
        <taxon>Mucinivorans</taxon>
    </lineage>
</organism>
<evidence type="ECO:0000313" key="1">
    <source>
        <dbReference type="EMBL" id="CDN30409.1"/>
    </source>
</evidence>
<dbReference type="OrthoDB" id="9791032at2"/>
<sequence length="287" mass="33443">MIKVYATCFWQDDASLLETIRCYGFGSTVWKNIEFINGDDFDVVVVLTAPWHQCRNFNPSDAICFLTEPPSSHHHRNCADVVCQMYLPLPWWIDYPNKNEVIKVGVFGNKTKLASSVTSELVYLDGHRKRLTFLAAFDSLVAEGLDIYGKQYTGSVFAQMGNYRGELKIKYDGIIPYEYHINCENSFLNGYFTEKLLDAVVGESYCFYDGCSNVEQYIDHRAFTRIDVMRIEESIETIINCINEGYYQKQLPFILREKRRILYFLNPLNIIWAQLNEYDTARYFLIN</sequence>
<evidence type="ECO:0000313" key="3">
    <source>
        <dbReference type="Proteomes" id="UP000027616"/>
    </source>
</evidence>
<dbReference type="Gene3D" id="3.40.50.11660">
    <property type="entry name" value="Glycosyl transferase family 10, C-terminal domain"/>
    <property type="match status" value="1"/>
</dbReference>
<dbReference type="InterPro" id="IPR038577">
    <property type="entry name" value="GT10-like_C_sf"/>
</dbReference>
<reference evidence="2 3" key="2">
    <citation type="journal article" date="2015" name="Genome Announc.">
        <title>Complete Genome Sequence of the Novel Leech Symbiont Mucinivorans hirudinis M3T.</title>
        <authorList>
            <person name="Nelson M.C."/>
            <person name="Bomar L."/>
            <person name="Graf J."/>
        </authorList>
    </citation>
    <scope>NUCLEOTIDE SEQUENCE [LARGE SCALE GENOMIC DNA]</scope>
    <source>
        <strain evidence="3">M3</strain>
    </source>
</reference>
<protein>
    <submittedName>
        <fullName evidence="2">Uncharacterized protein</fullName>
    </submittedName>
</protein>
<gene>
    <name evidence="1" type="ORF">BN938_0303</name>
    <name evidence="2" type="ORF">BN938_0577</name>
</gene>
<dbReference type="KEGG" id="rbc:BN938_0577"/>
<dbReference type="EMBL" id="HG934468">
    <property type="protein sequence ID" value="CDN30682.1"/>
    <property type="molecule type" value="Genomic_DNA"/>
</dbReference>
<dbReference type="EMBL" id="HG934468">
    <property type="protein sequence ID" value="CDN30409.1"/>
    <property type="molecule type" value="Genomic_DNA"/>
</dbReference>
<dbReference type="HOGENOM" id="CLU_969148_0_0_10"/>
<reference evidence="2" key="1">
    <citation type="submission" date="2014-01" db="EMBL/GenBank/DDBJ databases">
        <authorList>
            <person name="Nelson M."/>
        </authorList>
    </citation>
    <scope>NUCLEOTIDE SEQUENCE</scope>
</reference>
<accession>A0A060R6P4</accession>